<comment type="caution">
    <text evidence="2">The sequence shown here is derived from an EMBL/GenBank/DDBJ whole genome shotgun (WGS) entry which is preliminary data.</text>
</comment>
<accession>A0ABD0J1B8</accession>
<feature type="compositionally biased region" description="Basic and acidic residues" evidence="1">
    <location>
        <begin position="53"/>
        <end position="63"/>
    </location>
</feature>
<proteinExistence type="predicted"/>
<evidence type="ECO:0000313" key="3">
    <source>
        <dbReference type="Proteomes" id="UP001519460"/>
    </source>
</evidence>
<dbReference type="AlphaFoldDB" id="A0ABD0J1B8"/>
<name>A0ABD0J1B8_9CAEN</name>
<protein>
    <submittedName>
        <fullName evidence="2">Uncharacterized protein</fullName>
    </submittedName>
</protein>
<feature type="compositionally biased region" description="Acidic residues" evidence="1">
    <location>
        <begin position="32"/>
        <end position="52"/>
    </location>
</feature>
<sequence length="131" mass="14856">MDEEDGGEEVDAAEEDGAAEASQAGEMGTQDNEPDETLVQEDGADGGDEDEDRVLREQEEETRQPPQPLPRRSVRAREPPPWMMSGDFRLLSQQTLTPDFQAVEFFMKFLDAESQRDVARRWIEQVFSHGK</sequence>
<feature type="region of interest" description="Disordered" evidence="1">
    <location>
        <begin position="1"/>
        <end position="81"/>
    </location>
</feature>
<dbReference type="EMBL" id="JACVVK020000772">
    <property type="protein sequence ID" value="KAK7447338.1"/>
    <property type="molecule type" value="Genomic_DNA"/>
</dbReference>
<evidence type="ECO:0000256" key="1">
    <source>
        <dbReference type="SAM" id="MobiDB-lite"/>
    </source>
</evidence>
<organism evidence="2 3">
    <name type="scientific">Batillaria attramentaria</name>
    <dbReference type="NCBI Taxonomy" id="370345"/>
    <lineage>
        <taxon>Eukaryota</taxon>
        <taxon>Metazoa</taxon>
        <taxon>Spiralia</taxon>
        <taxon>Lophotrochozoa</taxon>
        <taxon>Mollusca</taxon>
        <taxon>Gastropoda</taxon>
        <taxon>Caenogastropoda</taxon>
        <taxon>Sorbeoconcha</taxon>
        <taxon>Cerithioidea</taxon>
        <taxon>Batillariidae</taxon>
        <taxon>Batillaria</taxon>
    </lineage>
</organism>
<gene>
    <name evidence="2" type="ORF">BaRGS_00040196</name>
</gene>
<reference evidence="2 3" key="1">
    <citation type="journal article" date="2023" name="Sci. Data">
        <title>Genome assembly of the Korean intertidal mud-creeper Batillaria attramentaria.</title>
        <authorList>
            <person name="Patra A.K."/>
            <person name="Ho P.T."/>
            <person name="Jun S."/>
            <person name="Lee S.J."/>
            <person name="Kim Y."/>
            <person name="Won Y.J."/>
        </authorList>
    </citation>
    <scope>NUCLEOTIDE SEQUENCE [LARGE SCALE GENOMIC DNA]</scope>
    <source>
        <strain evidence="2">Wonlab-2016</strain>
    </source>
</reference>
<keyword evidence="3" id="KW-1185">Reference proteome</keyword>
<evidence type="ECO:0000313" key="2">
    <source>
        <dbReference type="EMBL" id="KAK7447338.1"/>
    </source>
</evidence>
<dbReference type="Proteomes" id="UP001519460">
    <property type="component" value="Unassembled WGS sequence"/>
</dbReference>
<feature type="compositionally biased region" description="Acidic residues" evidence="1">
    <location>
        <begin position="1"/>
        <end position="18"/>
    </location>
</feature>